<gene>
    <name evidence="1" type="ORF">MPH_07176</name>
</gene>
<dbReference type="InParanoid" id="K2R0G9"/>
<name>K2R0G9_MACPH</name>
<sequence>MLGLNQDQVAQLKKKTRARALMSEAQKWRMVFQIVFPDVEECDIPSPYAEAEATSSQRKSQDSGEFYRYEQFSRKELPARVRQALEKEVEYVMSETEKLISQLPEIVRVCQEQVFAIFRAQEASMDNDIRIIEQADAHVASKRQSESIHHTDQYPKDIESMFVEPPSACLNAALLQPGQPLWASSGQIPQLQASESIDEGCCCTAPISLETTFSFNSTMEPPALTCSATVPPSLDLDFVDEASQSNEMSYENLTAVDDNFCQRMCHQDDSGLKGLWEDAHPVLSGIQPSYAAGSMDL</sequence>
<comment type="caution">
    <text evidence="1">The sequence shown here is derived from an EMBL/GenBank/DDBJ whole genome shotgun (WGS) entry which is preliminary data.</text>
</comment>
<protein>
    <submittedName>
        <fullName evidence="1">Uncharacterized protein</fullName>
    </submittedName>
</protein>
<dbReference type="VEuPathDB" id="FungiDB:MPH_07176"/>
<dbReference type="Proteomes" id="UP000007129">
    <property type="component" value="Unassembled WGS sequence"/>
</dbReference>
<evidence type="ECO:0000313" key="1">
    <source>
        <dbReference type="EMBL" id="EKG15741.1"/>
    </source>
</evidence>
<evidence type="ECO:0000313" key="2">
    <source>
        <dbReference type="Proteomes" id="UP000007129"/>
    </source>
</evidence>
<dbReference type="STRING" id="1126212.K2R0G9"/>
<accession>K2R0G9</accession>
<proteinExistence type="predicted"/>
<dbReference type="EMBL" id="AHHD01000293">
    <property type="protein sequence ID" value="EKG15741.1"/>
    <property type="molecule type" value="Genomic_DNA"/>
</dbReference>
<dbReference type="OrthoDB" id="4738706at2759"/>
<dbReference type="AlphaFoldDB" id="K2R0G9"/>
<reference evidence="1 2" key="1">
    <citation type="journal article" date="2012" name="BMC Genomics">
        <title>Tools to kill: Genome of one of the most destructive plant pathogenic fungi Macrophomina phaseolina.</title>
        <authorList>
            <person name="Islam M.S."/>
            <person name="Haque M.S."/>
            <person name="Islam M.M."/>
            <person name="Emdad E.M."/>
            <person name="Halim A."/>
            <person name="Hossen Q.M.M."/>
            <person name="Hossain M.Z."/>
            <person name="Ahmed B."/>
            <person name="Rahim S."/>
            <person name="Rahman M.S."/>
            <person name="Alam M.M."/>
            <person name="Hou S."/>
            <person name="Wan X."/>
            <person name="Saito J.A."/>
            <person name="Alam M."/>
        </authorList>
    </citation>
    <scope>NUCLEOTIDE SEQUENCE [LARGE SCALE GENOMIC DNA]</scope>
    <source>
        <strain evidence="1 2">MS6</strain>
    </source>
</reference>
<dbReference type="HOGENOM" id="CLU_937118_0_0_1"/>
<organism evidence="1 2">
    <name type="scientific">Macrophomina phaseolina (strain MS6)</name>
    <name type="common">Charcoal rot fungus</name>
    <dbReference type="NCBI Taxonomy" id="1126212"/>
    <lineage>
        <taxon>Eukaryota</taxon>
        <taxon>Fungi</taxon>
        <taxon>Dikarya</taxon>
        <taxon>Ascomycota</taxon>
        <taxon>Pezizomycotina</taxon>
        <taxon>Dothideomycetes</taxon>
        <taxon>Dothideomycetes incertae sedis</taxon>
        <taxon>Botryosphaeriales</taxon>
        <taxon>Botryosphaeriaceae</taxon>
        <taxon>Macrophomina</taxon>
    </lineage>
</organism>